<comment type="function">
    <text evidence="5">Catalyzes the deamination of various vicinal amino-alcohols to oxo compounds. Allows this organism to utilize ethanolamine as the sole source of nitrogen and carbon in the presence of external vitamin B12.</text>
</comment>
<dbReference type="EC" id="4.3.1.7" evidence="5"/>
<evidence type="ECO:0000256" key="4">
    <source>
        <dbReference type="ARBA" id="ARBA00024446"/>
    </source>
</evidence>
<feature type="binding site" evidence="5">
    <location>
        <position position="231"/>
    </location>
    <ligand>
        <name>adenosylcob(III)alamin</name>
        <dbReference type="ChEBI" id="CHEBI:18408"/>
    </ligand>
</feature>
<comment type="subcellular location">
    <subcellularLocation>
        <location evidence="5">Bacterial microcompartment</location>
    </subcellularLocation>
</comment>
<keyword evidence="3 5" id="KW-0170">Cobalt</keyword>
<feature type="binding site" evidence="5">
    <location>
        <position position="202"/>
    </location>
    <ligand>
        <name>adenosylcob(III)alamin</name>
        <dbReference type="ChEBI" id="CHEBI:18408"/>
    </ligand>
</feature>
<organism evidence="6 7">
    <name type="scientific">Methylophaga marina</name>
    <dbReference type="NCBI Taxonomy" id="45495"/>
    <lineage>
        <taxon>Bacteria</taxon>
        <taxon>Pseudomonadati</taxon>
        <taxon>Pseudomonadota</taxon>
        <taxon>Gammaproteobacteria</taxon>
        <taxon>Thiotrichales</taxon>
        <taxon>Piscirickettsiaceae</taxon>
        <taxon>Methylophaga</taxon>
    </lineage>
</organism>
<reference evidence="7" key="1">
    <citation type="journal article" date="2019" name="Int. J. Syst. Evol. Microbiol.">
        <title>The Global Catalogue of Microorganisms (GCM) 10K type strain sequencing project: providing services to taxonomists for standard genome sequencing and annotation.</title>
        <authorList>
            <consortium name="The Broad Institute Genomics Platform"/>
            <consortium name="The Broad Institute Genome Sequencing Center for Infectious Disease"/>
            <person name="Wu L."/>
            <person name="Ma J."/>
        </authorList>
    </citation>
    <scope>NUCLEOTIDE SEQUENCE [LARGE SCALE GENOMIC DNA]</scope>
    <source>
        <strain evidence="7">JCM 6886</strain>
    </source>
</reference>
<evidence type="ECO:0000256" key="2">
    <source>
        <dbReference type="ARBA" id="ARBA00023239"/>
    </source>
</evidence>
<dbReference type="InterPro" id="IPR009246">
    <property type="entry name" value="EutC"/>
</dbReference>
<sequence length="288" mass="31673">MVKEDRLTHLRVKKDDAIVTDNPWRRLREFTAARIGLGRAGVSTPTRESLEFQLAHAQARDAVHTELDFDGLQQDLMALADKYPLLNREAPLKLHSQATDRMTYLQRPDWGRQLDEASLAALKPHQASEPYDLAIVIADGLSATAIKENAAVFIETLAQAMQASEQAYSLAPIVMVEQGRVAVGDDVCEALNAKAVLVLIGERPGLSSPDSLGLYLTWGAKRGLTDDKRNCISNVRKAGLSYFAAAQKSLYLLTEARRLQCSGVAIKDRSTDKIIDSNAVQTSFLLDK</sequence>
<dbReference type="PIRSF" id="PIRSF018982">
    <property type="entry name" value="EutC"/>
    <property type="match status" value="1"/>
</dbReference>
<keyword evidence="2 5" id="KW-0456">Lyase</keyword>
<dbReference type="Pfam" id="PF05985">
    <property type="entry name" value="EutC"/>
    <property type="match status" value="1"/>
</dbReference>
<dbReference type="PANTHER" id="PTHR39330">
    <property type="entry name" value="ETHANOLAMINE AMMONIA-LYASE LIGHT CHAIN"/>
    <property type="match status" value="1"/>
</dbReference>
<dbReference type="Gene3D" id="3.40.50.11240">
    <property type="entry name" value="Ethanolamine ammonia-lyase light chain (EutC)"/>
    <property type="match status" value="1"/>
</dbReference>
<comment type="similarity">
    <text evidence="5">Belongs to the EutC family.</text>
</comment>
<evidence type="ECO:0000256" key="5">
    <source>
        <dbReference type="HAMAP-Rule" id="MF_00601"/>
    </source>
</evidence>
<comment type="caution">
    <text evidence="6">The sequence shown here is derived from an EMBL/GenBank/DDBJ whole genome shotgun (WGS) entry which is preliminary data.</text>
</comment>
<keyword evidence="1 5" id="KW-0846">Cobalamin</keyword>
<comment type="catalytic activity">
    <reaction evidence="5">
        <text>ethanolamine = acetaldehyde + NH4(+)</text>
        <dbReference type="Rhea" id="RHEA:15313"/>
        <dbReference type="ChEBI" id="CHEBI:15343"/>
        <dbReference type="ChEBI" id="CHEBI:28938"/>
        <dbReference type="ChEBI" id="CHEBI:57603"/>
        <dbReference type="EC" id="4.3.1.7"/>
    </reaction>
</comment>
<dbReference type="InterPro" id="IPR042251">
    <property type="entry name" value="EutC_C"/>
</dbReference>
<comment type="cofactor">
    <cofactor evidence="5">
        <name>adenosylcob(III)alamin</name>
        <dbReference type="ChEBI" id="CHEBI:18408"/>
    </cofactor>
    <text evidence="5">Binds between the large and small subunits.</text>
</comment>
<dbReference type="EMBL" id="BAAADG010000018">
    <property type="protein sequence ID" value="GAA0233243.1"/>
    <property type="molecule type" value="Genomic_DNA"/>
</dbReference>
<keyword evidence="4 5" id="KW-1283">Bacterial microcompartment</keyword>
<comment type="pathway">
    <text evidence="5">Amine and polyamine degradation; ethanolamine degradation.</text>
</comment>
<comment type="subunit">
    <text evidence="5">The basic unit is a heterodimer which dimerizes to form tetramers. The heterotetramers trimerize; 6 large subunits form a core ring with 6 small subunits projecting outwards.</text>
</comment>
<dbReference type="Proteomes" id="UP001501476">
    <property type="component" value="Unassembled WGS sequence"/>
</dbReference>
<evidence type="ECO:0000313" key="6">
    <source>
        <dbReference type="EMBL" id="GAA0233243.1"/>
    </source>
</evidence>
<accession>A0ABP3DL57</accession>
<gene>
    <name evidence="5 6" type="primary">eutC</name>
    <name evidence="6" type="ORF">GCM10008964_25650</name>
</gene>
<dbReference type="PANTHER" id="PTHR39330:SF1">
    <property type="entry name" value="ETHANOLAMINE AMMONIA-LYASE SMALL SUBUNIT"/>
    <property type="match status" value="1"/>
</dbReference>
<protein>
    <recommendedName>
        <fullName evidence="5">Ethanolamine ammonia-lyase small subunit</fullName>
        <shortName evidence="5">EAL small subunit</shortName>
        <ecNumber evidence="5">4.3.1.7</ecNumber>
    </recommendedName>
</protein>
<dbReference type="InterPro" id="IPR042255">
    <property type="entry name" value="EutC_N"/>
</dbReference>
<proteinExistence type="inferred from homology"/>
<dbReference type="NCBIfam" id="NF003971">
    <property type="entry name" value="PRK05465.1"/>
    <property type="match status" value="1"/>
</dbReference>
<evidence type="ECO:0000256" key="1">
    <source>
        <dbReference type="ARBA" id="ARBA00022628"/>
    </source>
</evidence>
<dbReference type="Gene3D" id="1.10.30.40">
    <property type="entry name" value="Ethanolamine ammonia-lyase light chain (EutC), N-terminal domain"/>
    <property type="match status" value="1"/>
</dbReference>
<feature type="binding site" evidence="5">
    <location>
        <position position="181"/>
    </location>
    <ligand>
        <name>adenosylcob(III)alamin</name>
        <dbReference type="ChEBI" id="CHEBI:18408"/>
    </ligand>
</feature>
<dbReference type="HAMAP" id="MF_00601">
    <property type="entry name" value="EutC"/>
    <property type="match status" value="1"/>
</dbReference>
<evidence type="ECO:0000256" key="3">
    <source>
        <dbReference type="ARBA" id="ARBA00023285"/>
    </source>
</evidence>
<name>A0ABP3DL57_9GAMM</name>
<keyword evidence="7" id="KW-1185">Reference proteome</keyword>
<evidence type="ECO:0000313" key="7">
    <source>
        <dbReference type="Proteomes" id="UP001501476"/>
    </source>
</evidence>